<evidence type="ECO:0000259" key="9">
    <source>
        <dbReference type="Pfam" id="PF07885"/>
    </source>
</evidence>
<dbReference type="AlphaFoldDB" id="A0A5K3FEE4"/>
<proteinExistence type="predicted"/>
<dbReference type="GO" id="GO:0030322">
    <property type="term" value="P:stabilization of membrane potential"/>
    <property type="evidence" value="ECO:0007669"/>
    <property type="project" value="TreeGrafter"/>
</dbReference>
<evidence type="ECO:0000256" key="4">
    <source>
        <dbReference type="ARBA" id="ARBA00022989"/>
    </source>
</evidence>
<dbReference type="Pfam" id="PF07885">
    <property type="entry name" value="Ion_trans_2"/>
    <property type="match status" value="1"/>
</dbReference>
<reference evidence="10" key="1">
    <citation type="submission" date="2019-11" db="UniProtKB">
        <authorList>
            <consortium name="WormBaseParasite"/>
        </authorList>
    </citation>
    <scope>IDENTIFICATION</scope>
</reference>
<keyword evidence="4 8" id="KW-1133">Transmembrane helix</keyword>
<dbReference type="InterPro" id="IPR013099">
    <property type="entry name" value="K_chnl_dom"/>
</dbReference>
<evidence type="ECO:0000256" key="3">
    <source>
        <dbReference type="ARBA" id="ARBA00022692"/>
    </source>
</evidence>
<keyword evidence="6 8" id="KW-0472">Membrane</keyword>
<dbReference type="Gene3D" id="1.10.287.70">
    <property type="match status" value="1"/>
</dbReference>
<evidence type="ECO:0000256" key="8">
    <source>
        <dbReference type="SAM" id="Phobius"/>
    </source>
</evidence>
<protein>
    <submittedName>
        <fullName evidence="10">Ion_trans_2 domain-containing protein</fullName>
    </submittedName>
</protein>
<name>A0A5K3FEE4_MESCO</name>
<dbReference type="GO" id="GO:0022841">
    <property type="term" value="F:potassium ion leak channel activity"/>
    <property type="evidence" value="ECO:0007669"/>
    <property type="project" value="TreeGrafter"/>
</dbReference>
<dbReference type="PANTHER" id="PTHR11003:SF334">
    <property type="entry name" value="FI03418P"/>
    <property type="match status" value="1"/>
</dbReference>
<feature type="transmembrane region" description="Helical" evidence="8">
    <location>
        <begin position="195"/>
        <end position="216"/>
    </location>
</feature>
<dbReference type="PANTHER" id="PTHR11003">
    <property type="entry name" value="POTASSIUM CHANNEL, SUBFAMILY K"/>
    <property type="match status" value="1"/>
</dbReference>
<organism evidence="10">
    <name type="scientific">Mesocestoides corti</name>
    <name type="common">Flatworm</name>
    <dbReference type="NCBI Taxonomy" id="53468"/>
    <lineage>
        <taxon>Eukaryota</taxon>
        <taxon>Metazoa</taxon>
        <taxon>Spiralia</taxon>
        <taxon>Lophotrochozoa</taxon>
        <taxon>Platyhelminthes</taxon>
        <taxon>Cestoda</taxon>
        <taxon>Eucestoda</taxon>
        <taxon>Cyclophyllidea</taxon>
        <taxon>Mesocestoididae</taxon>
        <taxon>Mesocestoides</taxon>
    </lineage>
</organism>
<evidence type="ECO:0000256" key="2">
    <source>
        <dbReference type="ARBA" id="ARBA00022448"/>
    </source>
</evidence>
<keyword evidence="5" id="KW-0406">Ion transport</keyword>
<keyword evidence="7" id="KW-0407">Ion channel</keyword>
<feature type="transmembrane region" description="Helical" evidence="8">
    <location>
        <begin position="132"/>
        <end position="155"/>
    </location>
</feature>
<evidence type="ECO:0000313" key="10">
    <source>
        <dbReference type="WBParaSite" id="MCU_007678-RA"/>
    </source>
</evidence>
<evidence type="ECO:0000256" key="5">
    <source>
        <dbReference type="ARBA" id="ARBA00023065"/>
    </source>
</evidence>
<dbReference type="GO" id="GO:0015271">
    <property type="term" value="F:outward rectifier potassium channel activity"/>
    <property type="evidence" value="ECO:0007669"/>
    <property type="project" value="TreeGrafter"/>
</dbReference>
<dbReference type="GO" id="GO:0005886">
    <property type="term" value="C:plasma membrane"/>
    <property type="evidence" value="ECO:0007669"/>
    <property type="project" value="TreeGrafter"/>
</dbReference>
<dbReference type="WBParaSite" id="MCU_007678-RA">
    <property type="protein sequence ID" value="MCU_007678-RA"/>
    <property type="gene ID" value="MCU_007678"/>
</dbReference>
<evidence type="ECO:0000256" key="1">
    <source>
        <dbReference type="ARBA" id="ARBA00004141"/>
    </source>
</evidence>
<dbReference type="SUPFAM" id="SSF81324">
    <property type="entry name" value="Voltage-gated potassium channels"/>
    <property type="match status" value="1"/>
</dbReference>
<sequence length="237" mass="26362">MMLLFLANLGSLMADVFRIAYKKICCRFARDRKQESPLPTPSSSTTKAIETNGMSKAPAAAAAASSPSLTLRNTPGRAVIRIDKKASALQQLVKKATPLPGVTESLFITLAGANSVFTRALRVRKESRSVRIPVWLILCSFFLYLFMGAMIFAYWENWTFLDAMYFVFVTVSTIGFGDMLPGMDDAHPVHRTNKFISALVYLLFGLAMVAMCFDLIQLEVKRKSKRLARRIGLISSM</sequence>
<accession>A0A5K3FEE4</accession>
<keyword evidence="2" id="KW-0813">Transport</keyword>
<comment type="subcellular location">
    <subcellularLocation>
        <location evidence="1">Membrane</location>
        <topology evidence="1">Multi-pass membrane protein</topology>
    </subcellularLocation>
</comment>
<feature type="transmembrane region" description="Helical" evidence="8">
    <location>
        <begin position="162"/>
        <end position="183"/>
    </location>
</feature>
<feature type="domain" description="Potassium channel" evidence="9">
    <location>
        <begin position="141"/>
        <end position="216"/>
    </location>
</feature>
<keyword evidence="3 8" id="KW-0812">Transmembrane</keyword>
<evidence type="ECO:0000256" key="6">
    <source>
        <dbReference type="ARBA" id="ARBA00023136"/>
    </source>
</evidence>
<dbReference type="InterPro" id="IPR003280">
    <property type="entry name" value="2pore_dom_K_chnl"/>
</dbReference>
<evidence type="ECO:0000256" key="7">
    <source>
        <dbReference type="ARBA" id="ARBA00023303"/>
    </source>
</evidence>